<proteinExistence type="predicted"/>
<dbReference type="RefSeq" id="WP_341416801.1">
    <property type="nucleotide sequence ID" value="NZ_JBBPCC010000011.1"/>
</dbReference>
<dbReference type="Pfam" id="PF00723">
    <property type="entry name" value="Glyco_hydro_15"/>
    <property type="match status" value="1"/>
</dbReference>
<protein>
    <submittedName>
        <fullName evidence="2">Glycoside hydrolase family 15 protein</fullName>
    </submittedName>
</protein>
<keyword evidence="2" id="KW-0378">Hydrolase</keyword>
<evidence type="ECO:0000313" key="2">
    <source>
        <dbReference type="EMBL" id="MEK8129682.1"/>
    </source>
</evidence>
<dbReference type="InterPro" id="IPR012341">
    <property type="entry name" value="6hp_glycosidase-like_sf"/>
</dbReference>
<name>A0ABU9DLE3_9BACL</name>
<accession>A0ABU9DLE3</accession>
<evidence type="ECO:0000313" key="3">
    <source>
        <dbReference type="Proteomes" id="UP001469365"/>
    </source>
</evidence>
<comment type="caution">
    <text evidence="2">The sequence shown here is derived from an EMBL/GenBank/DDBJ whole genome shotgun (WGS) entry which is preliminary data.</text>
</comment>
<sequence length="386" mass="44188">MAKAWTAEQLAEESVRLIAWNQHVRGGYTASPLFAHYGYGWLRDGSFTAYSMDLSGRHESAALFHEWVCRIIERKRAQIEDLISRKSRGEYIERRDFLHTRYQLDGRDDADSEWGHFQLDGYGTWLWGLSTHLRMTGHSSIPASFRSAVDAVYAYLEAFWEYTNFDCWEEYSEFVHPATLACIYGGLQAIAELSGSGKTPALCEHIREFLLQHAIHPDGYFVKSLRPLYPEGRVEYEFGLDGVDASLLWLCEPFHVFEPEHPAMQATIERIGADLRTAQGGVRRYAGDSYYGGGEWLLLTAWYGWTAWAQGQWETAEETLGWIVSKADELGRMPEQVPDALVNRSGYEDWVNRWGPPASPLLWSHAMFVILHHHIRKSASQRQAEG</sequence>
<dbReference type="EMBL" id="JBBPCC010000011">
    <property type="protein sequence ID" value="MEK8129682.1"/>
    <property type="molecule type" value="Genomic_DNA"/>
</dbReference>
<dbReference type="Gene3D" id="1.50.10.10">
    <property type="match status" value="1"/>
</dbReference>
<dbReference type="SUPFAM" id="SSF48208">
    <property type="entry name" value="Six-hairpin glycosidases"/>
    <property type="match status" value="1"/>
</dbReference>
<reference evidence="2 3" key="1">
    <citation type="submission" date="2024-04" db="EMBL/GenBank/DDBJ databases">
        <title>draft genome sequnece of Paenibacillus filicis.</title>
        <authorList>
            <person name="Kim D.-U."/>
        </authorList>
    </citation>
    <scope>NUCLEOTIDE SEQUENCE [LARGE SCALE GENOMIC DNA]</scope>
    <source>
        <strain evidence="2 3">KACC14197</strain>
    </source>
</reference>
<keyword evidence="3" id="KW-1185">Reference proteome</keyword>
<evidence type="ECO:0000259" key="1">
    <source>
        <dbReference type="Pfam" id="PF00723"/>
    </source>
</evidence>
<dbReference type="PANTHER" id="PTHR31616:SF0">
    <property type="entry name" value="GLUCAN 1,4-ALPHA-GLUCOSIDASE"/>
    <property type="match status" value="1"/>
</dbReference>
<dbReference type="PANTHER" id="PTHR31616">
    <property type="entry name" value="TREHALASE"/>
    <property type="match status" value="1"/>
</dbReference>
<dbReference type="InterPro" id="IPR011613">
    <property type="entry name" value="GH15-like"/>
</dbReference>
<dbReference type="InterPro" id="IPR008928">
    <property type="entry name" value="6-hairpin_glycosidase_sf"/>
</dbReference>
<gene>
    <name evidence="2" type="ORF">WMW72_17390</name>
</gene>
<organism evidence="2 3">
    <name type="scientific">Paenibacillus filicis</name>
    <dbReference type="NCBI Taxonomy" id="669464"/>
    <lineage>
        <taxon>Bacteria</taxon>
        <taxon>Bacillati</taxon>
        <taxon>Bacillota</taxon>
        <taxon>Bacilli</taxon>
        <taxon>Bacillales</taxon>
        <taxon>Paenibacillaceae</taxon>
        <taxon>Paenibacillus</taxon>
    </lineage>
</organism>
<dbReference type="Proteomes" id="UP001469365">
    <property type="component" value="Unassembled WGS sequence"/>
</dbReference>
<feature type="domain" description="GH15-like" evidence="1">
    <location>
        <begin position="21"/>
        <end position="304"/>
    </location>
</feature>
<dbReference type="GO" id="GO:0016787">
    <property type="term" value="F:hydrolase activity"/>
    <property type="evidence" value="ECO:0007669"/>
    <property type="project" value="UniProtKB-KW"/>
</dbReference>